<feature type="region of interest" description="Disordered" evidence="1">
    <location>
        <begin position="37"/>
        <end position="59"/>
    </location>
</feature>
<proteinExistence type="predicted"/>
<protein>
    <submittedName>
        <fullName evidence="2">Uncharacterized protein</fullName>
    </submittedName>
</protein>
<sequence length="190" mass="21399">MLSRIKTNRFAFELFFCYKYLEVVCVDKLANHPYFTRSKAPKDSFPHQSSHKGKTTIGNNDEEISLTDVIVAQAIIADQNELIMQLMQQITELKAEAQRTQGPSNPIISVNPLDEGRPSLHFPHPCSRTEYAQNPLPNPAQSYPIIDLTALNPHHAFASHEAPPYPHNINLHTFPPPPNANPQAFPIQEN</sequence>
<keyword evidence="3" id="KW-1185">Reference proteome</keyword>
<reference evidence="2" key="2">
    <citation type="submission" date="2015-06" db="UniProtKB">
        <authorList>
            <consortium name="EnsemblPlants"/>
        </authorList>
    </citation>
    <scope>IDENTIFICATION</scope>
    <source>
        <strain evidence="2">DM1-3 516 R44</strain>
    </source>
</reference>
<name>M1DIF7_SOLTU</name>
<dbReference type="Gramene" id="PGSC0003DMT400089570">
    <property type="protein sequence ID" value="PGSC0003DMT400089570"/>
    <property type="gene ID" value="PGSC0003DMG400039141"/>
</dbReference>
<dbReference type="Proteomes" id="UP000011115">
    <property type="component" value="Unassembled WGS sequence"/>
</dbReference>
<dbReference type="PaxDb" id="4113-PGSC0003DMT400089570"/>
<evidence type="ECO:0000313" key="3">
    <source>
        <dbReference type="Proteomes" id="UP000011115"/>
    </source>
</evidence>
<evidence type="ECO:0000256" key="1">
    <source>
        <dbReference type="SAM" id="MobiDB-lite"/>
    </source>
</evidence>
<accession>M1DIF7</accession>
<evidence type="ECO:0000313" key="2">
    <source>
        <dbReference type="EnsemblPlants" id="PGSC0003DMT400089570"/>
    </source>
</evidence>
<dbReference type="EnsemblPlants" id="PGSC0003DMT400089570">
    <property type="protein sequence ID" value="PGSC0003DMT400089570"/>
    <property type="gene ID" value="PGSC0003DMG400039141"/>
</dbReference>
<dbReference type="HOGENOM" id="CLU_1430328_0_0_1"/>
<organism evidence="2 3">
    <name type="scientific">Solanum tuberosum</name>
    <name type="common">Potato</name>
    <dbReference type="NCBI Taxonomy" id="4113"/>
    <lineage>
        <taxon>Eukaryota</taxon>
        <taxon>Viridiplantae</taxon>
        <taxon>Streptophyta</taxon>
        <taxon>Embryophyta</taxon>
        <taxon>Tracheophyta</taxon>
        <taxon>Spermatophyta</taxon>
        <taxon>Magnoliopsida</taxon>
        <taxon>eudicotyledons</taxon>
        <taxon>Gunneridae</taxon>
        <taxon>Pentapetalae</taxon>
        <taxon>asterids</taxon>
        <taxon>lamiids</taxon>
        <taxon>Solanales</taxon>
        <taxon>Solanaceae</taxon>
        <taxon>Solanoideae</taxon>
        <taxon>Solaneae</taxon>
        <taxon>Solanum</taxon>
    </lineage>
</organism>
<dbReference type="InParanoid" id="M1DIF7"/>
<dbReference type="AlphaFoldDB" id="M1DIF7"/>
<reference evidence="3" key="1">
    <citation type="journal article" date="2011" name="Nature">
        <title>Genome sequence and analysis of the tuber crop potato.</title>
        <authorList>
            <consortium name="The Potato Genome Sequencing Consortium"/>
        </authorList>
    </citation>
    <scope>NUCLEOTIDE SEQUENCE [LARGE SCALE GENOMIC DNA]</scope>
    <source>
        <strain evidence="3">cv. DM1-3 516 R44</strain>
    </source>
</reference>